<keyword evidence="9" id="KW-1185">Reference proteome</keyword>
<dbReference type="Ensembl" id="ENSAPOT00000007718.1">
    <property type="protein sequence ID" value="ENSAPOP00000005806.1"/>
    <property type="gene ID" value="ENSAPOG00000007566.1"/>
</dbReference>
<dbReference type="GO" id="GO:0005737">
    <property type="term" value="C:cytoplasm"/>
    <property type="evidence" value="ECO:0007669"/>
    <property type="project" value="TreeGrafter"/>
</dbReference>
<evidence type="ECO:0000313" key="8">
    <source>
        <dbReference type="Ensembl" id="ENSAPOP00000005806.1"/>
    </source>
</evidence>
<dbReference type="GO" id="GO:0008270">
    <property type="term" value="F:zinc ion binding"/>
    <property type="evidence" value="ECO:0007669"/>
    <property type="project" value="TreeGrafter"/>
</dbReference>
<accession>A0A3Q1EMG6</accession>
<dbReference type="SUPFAM" id="SSF55620">
    <property type="entry name" value="Tetrahydrobiopterin biosynthesis enzymes-like"/>
    <property type="match status" value="1"/>
</dbReference>
<evidence type="ECO:0000256" key="6">
    <source>
        <dbReference type="ARBA" id="ARBA00030854"/>
    </source>
</evidence>
<organism evidence="8 9">
    <name type="scientific">Acanthochromis polyacanthus</name>
    <name type="common">spiny chromis</name>
    <dbReference type="NCBI Taxonomy" id="80966"/>
    <lineage>
        <taxon>Eukaryota</taxon>
        <taxon>Metazoa</taxon>
        <taxon>Chordata</taxon>
        <taxon>Craniata</taxon>
        <taxon>Vertebrata</taxon>
        <taxon>Euteleostomi</taxon>
        <taxon>Actinopterygii</taxon>
        <taxon>Neopterygii</taxon>
        <taxon>Teleostei</taxon>
        <taxon>Neoteleostei</taxon>
        <taxon>Acanthomorphata</taxon>
        <taxon>Ovalentaria</taxon>
        <taxon>Pomacentridae</taxon>
        <taxon>Acanthochromis</taxon>
    </lineage>
</organism>
<proteinExistence type="inferred from homology"/>
<dbReference type="GeneTree" id="ENSGT00390000013481"/>
<dbReference type="InterPro" id="IPR043133">
    <property type="entry name" value="GTP-CH-I_C/QueF"/>
</dbReference>
<dbReference type="EC" id="3.5.4.16" evidence="3"/>
<dbReference type="AlphaFoldDB" id="A0A3Q1EMG6"/>
<dbReference type="InterPro" id="IPR001474">
    <property type="entry name" value="GTP_CycHdrlase_I"/>
</dbReference>
<comment type="similarity">
    <text evidence="2">Belongs to the GTP cyclohydrolase I family.</text>
</comment>
<dbReference type="GO" id="GO:0005525">
    <property type="term" value="F:GTP binding"/>
    <property type="evidence" value="ECO:0007669"/>
    <property type="project" value="TreeGrafter"/>
</dbReference>
<dbReference type="GO" id="GO:0003934">
    <property type="term" value="F:GTP cyclohydrolase I activity"/>
    <property type="evidence" value="ECO:0007669"/>
    <property type="project" value="UniProtKB-EC"/>
</dbReference>
<evidence type="ECO:0000256" key="3">
    <source>
        <dbReference type="ARBA" id="ARBA00012715"/>
    </source>
</evidence>
<name>A0A3Q1EMG6_9TELE</name>
<evidence type="ECO:0000256" key="1">
    <source>
        <dbReference type="ARBA" id="ARBA00005080"/>
    </source>
</evidence>
<keyword evidence="5" id="KW-0378">Hydrolase</keyword>
<dbReference type="InParanoid" id="A0A3Q1EMG6"/>
<evidence type="ECO:0000256" key="4">
    <source>
        <dbReference type="ARBA" id="ARBA00017272"/>
    </source>
</evidence>
<dbReference type="Pfam" id="PF01227">
    <property type="entry name" value="GTP_cyclohydroI"/>
    <property type="match status" value="1"/>
</dbReference>
<evidence type="ECO:0000256" key="2">
    <source>
        <dbReference type="ARBA" id="ARBA00008085"/>
    </source>
</evidence>
<feature type="domain" description="GTP cyclohydrolase I" evidence="7">
    <location>
        <begin position="63"/>
        <end position="146"/>
    </location>
</feature>
<dbReference type="UniPathway" id="UPA00848">
    <property type="reaction ID" value="UER00151"/>
</dbReference>
<dbReference type="PANTHER" id="PTHR11109:SF6">
    <property type="entry name" value="GTP CYCLOHYDROLASE 1"/>
    <property type="match status" value="1"/>
</dbReference>
<comment type="pathway">
    <text evidence="1">Cofactor biosynthesis; 7,8-dihydroneopterin triphosphate biosynthesis; 7,8-dihydroneopterin triphosphate from GTP: step 1/1.</text>
</comment>
<reference evidence="8" key="1">
    <citation type="submission" date="2025-08" db="UniProtKB">
        <authorList>
            <consortium name="Ensembl"/>
        </authorList>
    </citation>
    <scope>IDENTIFICATION</scope>
</reference>
<dbReference type="GO" id="GO:0006729">
    <property type="term" value="P:tetrahydrobiopterin biosynthetic process"/>
    <property type="evidence" value="ECO:0007669"/>
    <property type="project" value="TreeGrafter"/>
</dbReference>
<sequence>MENHHASEMNGAVEYLKMSIESKHNHLCREESKETSGANKLTWIEKAYTTILTDFVLWSKVLATTVRTPLCAAKAMHFLTEGYKETIEDILNDAIFDENHEEMVIVKDNDLFSLCEHYLVPFFGKVATAYLPNKKVADLSKLARSVIPP</sequence>
<dbReference type="InterPro" id="IPR020602">
    <property type="entry name" value="GTP_CycHdrlase_I_dom"/>
</dbReference>
<dbReference type="Proteomes" id="UP000257200">
    <property type="component" value="Unplaced"/>
</dbReference>
<dbReference type="Gene3D" id="3.30.1130.10">
    <property type="match status" value="1"/>
</dbReference>
<evidence type="ECO:0000259" key="7">
    <source>
        <dbReference type="Pfam" id="PF01227"/>
    </source>
</evidence>
<dbReference type="PANTHER" id="PTHR11109">
    <property type="entry name" value="GTP CYCLOHYDROLASE I"/>
    <property type="match status" value="1"/>
</dbReference>
<reference evidence="8" key="2">
    <citation type="submission" date="2025-09" db="UniProtKB">
        <authorList>
            <consortium name="Ensembl"/>
        </authorList>
    </citation>
    <scope>IDENTIFICATION</scope>
</reference>
<dbReference type="GO" id="GO:0046654">
    <property type="term" value="P:tetrahydrofolate biosynthetic process"/>
    <property type="evidence" value="ECO:0007669"/>
    <property type="project" value="InterPro"/>
</dbReference>
<evidence type="ECO:0000256" key="5">
    <source>
        <dbReference type="ARBA" id="ARBA00022801"/>
    </source>
</evidence>
<protein>
    <recommendedName>
        <fullName evidence="4">GTP cyclohydrolase 1</fullName>
        <ecNumber evidence="3">3.5.4.16</ecNumber>
    </recommendedName>
    <alternativeName>
        <fullName evidence="6">GTP cyclohydrolase I</fullName>
    </alternativeName>
</protein>
<dbReference type="STRING" id="80966.ENSAPOP00000005806"/>
<evidence type="ECO:0000313" key="9">
    <source>
        <dbReference type="Proteomes" id="UP000257200"/>
    </source>
</evidence>